<protein>
    <recommendedName>
        <fullName evidence="2">DUF6286 domain-containing protein</fullName>
    </recommendedName>
</protein>
<dbReference type="AlphaFoldDB" id="A0A846YHH0"/>
<evidence type="ECO:0000313" key="4">
    <source>
        <dbReference type="Proteomes" id="UP000570678"/>
    </source>
</evidence>
<evidence type="ECO:0000256" key="1">
    <source>
        <dbReference type="SAM" id="Phobius"/>
    </source>
</evidence>
<dbReference type="EMBL" id="JAAXOT010000006">
    <property type="protein sequence ID" value="NKY57124.1"/>
    <property type="molecule type" value="Genomic_DNA"/>
</dbReference>
<reference evidence="3 4" key="1">
    <citation type="submission" date="2020-04" db="EMBL/GenBank/DDBJ databases">
        <title>MicrobeNet Type strains.</title>
        <authorList>
            <person name="Nicholson A.C."/>
        </authorList>
    </citation>
    <scope>NUCLEOTIDE SEQUENCE [LARGE SCALE GENOMIC DNA]</scope>
    <source>
        <strain evidence="3 4">JCM 3332</strain>
    </source>
</reference>
<dbReference type="Pfam" id="PF19803">
    <property type="entry name" value="DUF6286"/>
    <property type="match status" value="1"/>
</dbReference>
<feature type="transmembrane region" description="Helical" evidence="1">
    <location>
        <begin position="12"/>
        <end position="34"/>
    </location>
</feature>
<keyword evidence="4" id="KW-1185">Reference proteome</keyword>
<sequence>MIRRSRRTLPAVLVALVLIAVCVAVIVSLAQRWAGAPEYLSYDTVARELHATGWGEWPVSVAAAVLLVAGAVLLVTAILPGRPRVLPLHADDGMDTGVPTGELRALLRGDAKTVDGVNSARITLRRGAVRAVVDTDLHRGHTEIADEVCTVLSNRVQELGRPVGRVQVRVKGPEKVSGGRRATALATPAS</sequence>
<name>A0A846YHH0_9NOCA</name>
<gene>
    <name evidence="3" type="ORF">HGA15_13340</name>
</gene>
<dbReference type="RefSeq" id="WP_062976492.1">
    <property type="nucleotide sequence ID" value="NZ_JAAXOT010000006.1"/>
</dbReference>
<keyword evidence="1" id="KW-0812">Transmembrane</keyword>
<feature type="transmembrane region" description="Helical" evidence="1">
    <location>
        <begin position="57"/>
        <end position="79"/>
    </location>
</feature>
<keyword evidence="1" id="KW-1133">Transmembrane helix</keyword>
<dbReference type="InterPro" id="IPR046253">
    <property type="entry name" value="DUF6286"/>
</dbReference>
<dbReference type="Proteomes" id="UP000570678">
    <property type="component" value="Unassembled WGS sequence"/>
</dbReference>
<accession>A0A846YHH0</accession>
<evidence type="ECO:0000313" key="3">
    <source>
        <dbReference type="EMBL" id="NKY57124.1"/>
    </source>
</evidence>
<keyword evidence="1" id="KW-0472">Membrane</keyword>
<proteinExistence type="predicted"/>
<organism evidence="3 4">
    <name type="scientific">Nocardia flavorosea</name>
    <dbReference type="NCBI Taxonomy" id="53429"/>
    <lineage>
        <taxon>Bacteria</taxon>
        <taxon>Bacillati</taxon>
        <taxon>Actinomycetota</taxon>
        <taxon>Actinomycetes</taxon>
        <taxon>Mycobacteriales</taxon>
        <taxon>Nocardiaceae</taxon>
        <taxon>Nocardia</taxon>
    </lineage>
</organism>
<comment type="caution">
    <text evidence="3">The sequence shown here is derived from an EMBL/GenBank/DDBJ whole genome shotgun (WGS) entry which is preliminary data.</text>
</comment>
<feature type="domain" description="DUF6286" evidence="2">
    <location>
        <begin position="68"/>
        <end position="171"/>
    </location>
</feature>
<evidence type="ECO:0000259" key="2">
    <source>
        <dbReference type="Pfam" id="PF19803"/>
    </source>
</evidence>